<dbReference type="OrthoDB" id="10050400at2759"/>
<dbReference type="EMBL" id="KN834776">
    <property type="protein sequence ID" value="KIK60118.1"/>
    <property type="molecule type" value="Genomic_DNA"/>
</dbReference>
<proteinExistence type="predicted"/>
<name>A0A0D0CVR5_9AGAR</name>
<dbReference type="Proteomes" id="UP000053593">
    <property type="component" value="Unassembled WGS sequence"/>
</dbReference>
<keyword evidence="2" id="KW-1185">Reference proteome</keyword>
<sequence>MWPPEIRSDFRHAVRAKCNGDLEFSERRLHRAWNTIQSLSLKTQNNRAGSGFWRHFGALQGSAGGGSEDVDYHSQEPINLPLLPLPSWMNKTDIGAPLGALGAFYAQAGRLEPPWFAMPLYLNAISLLVPPAPKKSSVDDRRRDAQLMTNLSELIMRGTPTLQAEAWAS</sequence>
<reference evidence="1 2" key="1">
    <citation type="submission" date="2014-04" db="EMBL/GenBank/DDBJ databases">
        <title>Evolutionary Origins and Diversification of the Mycorrhizal Mutualists.</title>
        <authorList>
            <consortium name="DOE Joint Genome Institute"/>
            <consortium name="Mycorrhizal Genomics Consortium"/>
            <person name="Kohler A."/>
            <person name="Kuo A."/>
            <person name="Nagy L.G."/>
            <person name="Floudas D."/>
            <person name="Copeland A."/>
            <person name="Barry K.W."/>
            <person name="Cichocki N."/>
            <person name="Veneault-Fourrey C."/>
            <person name="LaButti K."/>
            <person name="Lindquist E.A."/>
            <person name="Lipzen A."/>
            <person name="Lundell T."/>
            <person name="Morin E."/>
            <person name="Murat C."/>
            <person name="Riley R."/>
            <person name="Ohm R."/>
            <person name="Sun H."/>
            <person name="Tunlid A."/>
            <person name="Henrissat B."/>
            <person name="Grigoriev I.V."/>
            <person name="Hibbett D.S."/>
            <person name="Martin F."/>
        </authorList>
    </citation>
    <scope>NUCLEOTIDE SEQUENCE [LARGE SCALE GENOMIC DNA]</scope>
    <source>
        <strain evidence="1 2">FD-317 M1</strain>
    </source>
</reference>
<accession>A0A0D0CVR5</accession>
<dbReference type="HOGENOM" id="CLU_1578702_0_0_1"/>
<dbReference type="AlphaFoldDB" id="A0A0D0CVR5"/>
<evidence type="ECO:0000313" key="1">
    <source>
        <dbReference type="EMBL" id="KIK60118.1"/>
    </source>
</evidence>
<evidence type="ECO:0000313" key="2">
    <source>
        <dbReference type="Proteomes" id="UP000053593"/>
    </source>
</evidence>
<organism evidence="1 2">
    <name type="scientific">Collybiopsis luxurians FD-317 M1</name>
    <dbReference type="NCBI Taxonomy" id="944289"/>
    <lineage>
        <taxon>Eukaryota</taxon>
        <taxon>Fungi</taxon>
        <taxon>Dikarya</taxon>
        <taxon>Basidiomycota</taxon>
        <taxon>Agaricomycotina</taxon>
        <taxon>Agaricomycetes</taxon>
        <taxon>Agaricomycetidae</taxon>
        <taxon>Agaricales</taxon>
        <taxon>Marasmiineae</taxon>
        <taxon>Omphalotaceae</taxon>
        <taxon>Collybiopsis</taxon>
        <taxon>Collybiopsis luxurians</taxon>
    </lineage>
</organism>
<gene>
    <name evidence="1" type="ORF">GYMLUDRAFT_85491</name>
</gene>
<protein>
    <submittedName>
        <fullName evidence="1">Uncharacterized protein</fullName>
    </submittedName>
</protein>